<sequence length="39" mass="4521">MNADRHLDSWSKRNILDESLYSSDIDNVIEKMAVRDLVA</sequence>
<evidence type="ECO:0000313" key="1">
    <source>
        <dbReference type="EMBL" id="CAF1540597.1"/>
    </source>
</evidence>
<dbReference type="Proteomes" id="UP000663845">
    <property type="component" value="Unassembled WGS sequence"/>
</dbReference>
<comment type="caution">
    <text evidence="1">The sequence shown here is derived from an EMBL/GenBank/DDBJ whole genome shotgun (WGS) entry which is preliminary data.</text>
</comment>
<reference evidence="1" key="1">
    <citation type="submission" date="2021-02" db="EMBL/GenBank/DDBJ databases">
        <authorList>
            <person name="Nowell W R."/>
        </authorList>
    </citation>
    <scope>NUCLEOTIDE SEQUENCE</scope>
</reference>
<name>A0A815WA29_9BILA</name>
<proteinExistence type="predicted"/>
<evidence type="ECO:0000313" key="2">
    <source>
        <dbReference type="Proteomes" id="UP000663845"/>
    </source>
</evidence>
<accession>A0A815WA29</accession>
<organism evidence="1 2">
    <name type="scientific">Adineta steineri</name>
    <dbReference type="NCBI Taxonomy" id="433720"/>
    <lineage>
        <taxon>Eukaryota</taxon>
        <taxon>Metazoa</taxon>
        <taxon>Spiralia</taxon>
        <taxon>Gnathifera</taxon>
        <taxon>Rotifera</taxon>
        <taxon>Eurotatoria</taxon>
        <taxon>Bdelloidea</taxon>
        <taxon>Adinetida</taxon>
        <taxon>Adinetidae</taxon>
        <taxon>Adineta</taxon>
    </lineage>
</organism>
<gene>
    <name evidence="1" type="ORF">JYZ213_LOCUS45682</name>
</gene>
<dbReference type="EMBL" id="CAJNOG010004358">
    <property type="protein sequence ID" value="CAF1540597.1"/>
    <property type="molecule type" value="Genomic_DNA"/>
</dbReference>
<dbReference type="AlphaFoldDB" id="A0A815WA29"/>
<feature type="non-terminal residue" evidence="1">
    <location>
        <position position="39"/>
    </location>
</feature>
<protein>
    <submittedName>
        <fullName evidence="1">Uncharacterized protein</fullName>
    </submittedName>
</protein>